<protein>
    <submittedName>
        <fullName evidence="1">Uncharacterized protein</fullName>
    </submittedName>
</protein>
<dbReference type="Proteomes" id="UP001642464">
    <property type="component" value="Unassembled WGS sequence"/>
</dbReference>
<accession>A0ABP0MJE9</accession>
<name>A0ABP0MJE9_9DINO</name>
<evidence type="ECO:0000313" key="2">
    <source>
        <dbReference type="Proteomes" id="UP001642464"/>
    </source>
</evidence>
<keyword evidence="2" id="KW-1185">Reference proteome</keyword>
<evidence type="ECO:0000313" key="1">
    <source>
        <dbReference type="EMBL" id="CAK9051614.1"/>
    </source>
</evidence>
<dbReference type="EMBL" id="CAXAMM010022225">
    <property type="protein sequence ID" value="CAK9051614.1"/>
    <property type="molecule type" value="Genomic_DNA"/>
</dbReference>
<sequence length="101" mass="11199">MRIPVVPVKDGAADECGWGDEALDKCKHWIVLEPLVYIMPKADPKQTVKDKLGQLGQGQIVEGDGVRIDGWEAKMKSMSGIRSLFFFLKCNFDMLEVASAT</sequence>
<proteinExistence type="predicted"/>
<gene>
    <name evidence="1" type="ORF">SCF082_LOCUS28325</name>
</gene>
<reference evidence="1 2" key="1">
    <citation type="submission" date="2024-02" db="EMBL/GenBank/DDBJ databases">
        <authorList>
            <person name="Chen Y."/>
            <person name="Shah S."/>
            <person name="Dougan E. K."/>
            <person name="Thang M."/>
            <person name="Chan C."/>
        </authorList>
    </citation>
    <scope>NUCLEOTIDE SEQUENCE [LARGE SCALE GENOMIC DNA]</scope>
</reference>
<comment type="caution">
    <text evidence="1">The sequence shown here is derived from an EMBL/GenBank/DDBJ whole genome shotgun (WGS) entry which is preliminary data.</text>
</comment>
<organism evidence="1 2">
    <name type="scientific">Durusdinium trenchii</name>
    <dbReference type="NCBI Taxonomy" id="1381693"/>
    <lineage>
        <taxon>Eukaryota</taxon>
        <taxon>Sar</taxon>
        <taxon>Alveolata</taxon>
        <taxon>Dinophyceae</taxon>
        <taxon>Suessiales</taxon>
        <taxon>Symbiodiniaceae</taxon>
        <taxon>Durusdinium</taxon>
    </lineage>
</organism>